<protein>
    <recommendedName>
        <fullName evidence="4">Growth factor receptor domain-containing protein</fullName>
    </recommendedName>
</protein>
<organism evidence="5 6">
    <name type="scientific">Tetrahymena thermophila (strain SB210)</name>
    <dbReference type="NCBI Taxonomy" id="312017"/>
    <lineage>
        <taxon>Eukaryota</taxon>
        <taxon>Sar</taxon>
        <taxon>Alveolata</taxon>
        <taxon>Ciliophora</taxon>
        <taxon>Intramacronucleata</taxon>
        <taxon>Oligohymenophorea</taxon>
        <taxon>Hymenostomatida</taxon>
        <taxon>Tetrahymenina</taxon>
        <taxon>Tetrahymenidae</taxon>
        <taxon>Tetrahymena</taxon>
    </lineage>
</organism>
<dbReference type="PANTHER" id="PTHR15332">
    <property type="entry name" value="PROPROTEIN CONVERTASE SUBTILISIN_KEXIN TYPE 5-LIKE"/>
    <property type="match status" value="1"/>
</dbReference>
<accession>Q23G62</accession>
<dbReference type="Pfam" id="PF14843">
    <property type="entry name" value="GF_recep_IV"/>
    <property type="match status" value="1"/>
</dbReference>
<feature type="region of interest" description="Disordered" evidence="2">
    <location>
        <begin position="2048"/>
        <end position="2081"/>
    </location>
</feature>
<feature type="region of interest" description="Disordered" evidence="2">
    <location>
        <begin position="1774"/>
        <end position="1806"/>
    </location>
</feature>
<dbReference type="PANTHER" id="PTHR15332:SF175">
    <property type="entry name" value="PROPROTEIN CONVERTASE SUBTILISIN_KEXIN TYPE 5-LIKE"/>
    <property type="match status" value="1"/>
</dbReference>
<dbReference type="InterPro" id="IPR006212">
    <property type="entry name" value="Furin_repeat"/>
</dbReference>
<dbReference type="HOGENOM" id="CLU_233256_0_0_1"/>
<feature type="domain" description="Growth factor receptor" evidence="4">
    <location>
        <begin position="1070"/>
        <end position="1170"/>
    </location>
</feature>
<dbReference type="EMBL" id="GG662704">
    <property type="protein sequence ID" value="EAR95398.3"/>
    <property type="molecule type" value="Genomic_DNA"/>
</dbReference>
<dbReference type="OrthoDB" id="293715at2759"/>
<dbReference type="eggNOG" id="KOG3525">
    <property type="taxonomic scope" value="Eukaryota"/>
</dbReference>
<keyword evidence="3" id="KW-0472">Membrane</keyword>
<dbReference type="SUPFAM" id="SSF57184">
    <property type="entry name" value="Growth factor receptor domain"/>
    <property type="match status" value="7"/>
</dbReference>
<proteinExistence type="predicted"/>
<dbReference type="InterPro" id="IPR009030">
    <property type="entry name" value="Growth_fac_rcpt_cys_sf"/>
</dbReference>
<dbReference type="SMART" id="SM01411">
    <property type="entry name" value="Ephrin_rec_like"/>
    <property type="match status" value="5"/>
</dbReference>
<feature type="transmembrane region" description="Helical" evidence="3">
    <location>
        <begin position="1629"/>
        <end position="1660"/>
    </location>
</feature>
<dbReference type="Gene3D" id="2.10.220.10">
    <property type="entry name" value="Hormone Receptor, Insulin-like Growth Factor Receptor 1, Chain A, domain 2"/>
    <property type="match status" value="12"/>
</dbReference>
<evidence type="ECO:0000256" key="2">
    <source>
        <dbReference type="SAM" id="MobiDB-lite"/>
    </source>
</evidence>
<evidence type="ECO:0000256" key="1">
    <source>
        <dbReference type="ARBA" id="ARBA00023180"/>
    </source>
</evidence>
<keyword evidence="3" id="KW-0812">Transmembrane</keyword>
<feature type="transmembrane region" description="Helical" evidence="3">
    <location>
        <begin position="1568"/>
        <end position="1586"/>
    </location>
</feature>
<dbReference type="CDD" id="cd00064">
    <property type="entry name" value="FU"/>
    <property type="match status" value="14"/>
</dbReference>
<gene>
    <name evidence="5" type="ORF">TTHERM_00077020</name>
</gene>
<name>Q23G62_TETTS</name>
<feature type="compositionally biased region" description="Basic and acidic residues" evidence="2">
    <location>
        <begin position="2120"/>
        <end position="2133"/>
    </location>
</feature>
<keyword evidence="3" id="KW-1133">Transmembrane helix</keyword>
<dbReference type="InterPro" id="IPR032778">
    <property type="entry name" value="GF_recep_IV"/>
</dbReference>
<evidence type="ECO:0000313" key="6">
    <source>
        <dbReference type="Proteomes" id="UP000009168"/>
    </source>
</evidence>
<feature type="compositionally biased region" description="Polar residues" evidence="2">
    <location>
        <begin position="1875"/>
        <end position="1891"/>
    </location>
</feature>
<evidence type="ECO:0000256" key="3">
    <source>
        <dbReference type="SAM" id="Phobius"/>
    </source>
</evidence>
<evidence type="ECO:0000259" key="4">
    <source>
        <dbReference type="Pfam" id="PF14843"/>
    </source>
</evidence>
<dbReference type="InParanoid" id="Q23G62"/>
<feature type="region of interest" description="Disordered" evidence="2">
    <location>
        <begin position="1838"/>
        <end position="1904"/>
    </location>
</feature>
<keyword evidence="1" id="KW-0325">Glycoprotein</keyword>
<keyword evidence="6" id="KW-1185">Reference proteome</keyword>
<feature type="compositionally biased region" description="Polar residues" evidence="2">
    <location>
        <begin position="1777"/>
        <end position="1792"/>
    </location>
</feature>
<evidence type="ECO:0000313" key="5">
    <source>
        <dbReference type="EMBL" id="EAR95398.3"/>
    </source>
</evidence>
<reference evidence="6" key="1">
    <citation type="journal article" date="2006" name="PLoS Biol.">
        <title>Macronuclear genome sequence of the ciliate Tetrahymena thermophila, a model eukaryote.</title>
        <authorList>
            <person name="Eisen J.A."/>
            <person name="Coyne R.S."/>
            <person name="Wu M."/>
            <person name="Wu D."/>
            <person name="Thiagarajan M."/>
            <person name="Wortman J.R."/>
            <person name="Badger J.H."/>
            <person name="Ren Q."/>
            <person name="Amedeo P."/>
            <person name="Jones K.M."/>
            <person name="Tallon L.J."/>
            <person name="Delcher A.L."/>
            <person name="Salzberg S.L."/>
            <person name="Silva J.C."/>
            <person name="Haas B.J."/>
            <person name="Majoros W.H."/>
            <person name="Farzad M."/>
            <person name="Carlton J.M."/>
            <person name="Smith R.K. Jr."/>
            <person name="Garg J."/>
            <person name="Pearlman R.E."/>
            <person name="Karrer K.M."/>
            <person name="Sun L."/>
            <person name="Manning G."/>
            <person name="Elde N.C."/>
            <person name="Turkewitz A.P."/>
            <person name="Asai D.J."/>
            <person name="Wilkes D.E."/>
            <person name="Wang Y."/>
            <person name="Cai H."/>
            <person name="Collins K."/>
            <person name="Stewart B.A."/>
            <person name="Lee S.R."/>
            <person name="Wilamowska K."/>
            <person name="Weinberg Z."/>
            <person name="Ruzzo W.L."/>
            <person name="Wloga D."/>
            <person name="Gaertig J."/>
            <person name="Frankel J."/>
            <person name="Tsao C.-C."/>
            <person name="Gorovsky M.A."/>
            <person name="Keeling P.J."/>
            <person name="Waller R.F."/>
            <person name="Patron N.J."/>
            <person name="Cherry J.M."/>
            <person name="Stover N.A."/>
            <person name="Krieger C.J."/>
            <person name="del Toro C."/>
            <person name="Ryder H.F."/>
            <person name="Williamson S.C."/>
            <person name="Barbeau R.A."/>
            <person name="Hamilton E.P."/>
            <person name="Orias E."/>
        </authorList>
    </citation>
    <scope>NUCLEOTIDE SEQUENCE [LARGE SCALE GENOMIC DNA]</scope>
    <source>
        <strain evidence="6">SB210</strain>
    </source>
</reference>
<feature type="transmembrane region" description="Helical" evidence="3">
    <location>
        <begin position="1395"/>
        <end position="1417"/>
    </location>
</feature>
<dbReference type="SMART" id="SM00261">
    <property type="entry name" value="FU"/>
    <property type="match status" value="17"/>
</dbReference>
<dbReference type="Proteomes" id="UP000009168">
    <property type="component" value="Unassembled WGS sequence"/>
</dbReference>
<dbReference type="RefSeq" id="XP_001015643.3">
    <property type="nucleotide sequence ID" value="XM_001015643.3"/>
</dbReference>
<feature type="region of interest" description="Disordered" evidence="2">
    <location>
        <begin position="2110"/>
        <end position="2133"/>
    </location>
</feature>
<feature type="transmembrane region" description="Helical" evidence="3">
    <location>
        <begin position="1468"/>
        <end position="1489"/>
    </location>
</feature>
<dbReference type="GeneID" id="7846839"/>
<sequence length="2155" mass="245099">MQVIDQQIELKNLVLVEEIFISLSILSSKQLQIDIKQKPAYYVGFEAFMGDDWDIEEAKSWTVTNTQCPKTKYSVTRCGKTQILGGYNCLAENAQISRSFTLPHHWSIYIKVTFWLIDSWDSEYLIMKLGNIEIKELREHSPYDDNLCGATGNWAGLNKQAYLDRKYDKTLENNPHYERAVTAVFTSNLDGKADDESFGINNFQLLIDPCNPTCNQCLLGPESFNCLNCWDNATFIKYKEDYILCTCSPTEFYYAKKGQKCKKDCPITSSQQGFCKCNQGYYTVSKNVPCNDPICTECKKCDSTCKDCSGSGPYNCITCANNLYKQTYAAPDVPSTHPNYGKTICQDKCLDESYFIDQVRKECMKCHPSCKTCVGDLSQECLSCPDGFYLDGNDIGGGVFVGGCVSKCSQGYYKNTLNKKCMRCNINCIDCKDDQPDYCTECKIKLLWKDGTCYQNCPDGYWNDTPNKMCRKCDQKCNTCLGSPTFCTSCNGDYYYLEKQNDCLKDKCPDGMFKYKDASKGLNFCQKCHMNCLTCFAGDIDNCLSCDPAVGFLKGNVCAACNSNQYGDTKDQTCKPCNLNCTTCEGPNDDQCRSCSGSLFLKDKKCNPTCPDQTYPDISTHECAPCDSTCYKCSSAGPNSCKSCPSGRFLKGTVCQTTCDIVGEYPDTTNNVCGTCNSECLKCKDGTKLGCIECSSSKYLQVNQCVDSCLSNLFGLEETKQCLEECPQGYYGDSVSKKCLKCEAFCPICKASGFSNCEKCAGDLFLQDSQCLKQCKDGFYADKTDNICKKCHDNCLECQAGTENDCTKCKSKQFLGQNTCYTKCPNKQYGNQVNMNCVQECPLGTYGNQYENLCRACHSNCSQCYGSSYSQCYKCNLGHYLLDSTCDLCPSGYYKNDQQRTCDPCFDNCTQCDGGSPSDCLKCAYGYYHLKEQKMCVSTCPDPYYSEENNPDCILSCTQSNQYPNNITRKCENCNIACKECFGSDESSCKKCSTNYLFLEKRNMCTKKCPYGYYENYITFTCDPCDKTCQTCYGGSPDQCISCREPNFLFQNYCTDTCPQNLYKDLEILKCVEDCTQYKSNRFANQLTRNCQFCHSSCQKCTGPTNKECTQCTSSHLLLGTSCLDTCPLGYYAVYKDPNLKNSDQIKVTDDCQKCHQNCEDCYGPSESECRTCSKGLYTYHAPSIENQGIEKKTCVAQCPDQYIVNHQNMSCELCPPYTFFENGVCKNCHYSCIKCKGQTQFDCIKCTSERSIYNEGEPLNGQCNCKQGYMETFSHECSQLPIIATSMSKSIFVSLLTSLSCSIITGLLSTSAFSFHQLIEASYYTGYLKFANVTYPLNLHYLFESVSTDQSNQIFENKSQTSTQIKDKSRILISKTELLQSQEVGEAPQVWKKFIFTLVINISSWFIVLILNLAVIHMKVKYNQQNKLEKVRVLLQYTLPIQAFLRTSQEAFQFIFLSAYFSATLDVFGWLNFVYILITMLVVFGIIIKLSFLQLNEKKSDTSDKGAGEYFIRVKVKKNKTIDYPHPLRTLLYFFKDNKFARNYYTLMLLFKFSNVFVIVFTSNIVIQMVIMIITKLLFVIYLIICKPFKQKNYNYINIFNEILSCSIPLTILIMAKSEENEANYNAFGWLIFVEMIILFLFNFIYAVFELVMMLKIYITKKLKFSKRFIKINSEKQSDSADQSADNQSVLFEKNVLKNIQNVPLRIEEKNDFDKQNSPVKQHTKNNHLKVLQIGQTNQNLQSSCQSIEGPSIQATGTRKNIVHPECTIEIDKSQLENQNQSSVSKSYNQQEGDEEDFNLNSSNVKAQSILKEDYEYDENSENMGFPLSIYGKQLEQNQAKSPLKRKKRNKKKDEQKVQFAQEQEDITNKKSLENQTNSAEVSSQNNTVKSKQEEEDEQKQQHISQVIENVNDKLLKSNNGNIQPKNITERTSLDLIKVIEQESNSWGLKKKLSIKQKLQKMQQNPQKEVIEDIDESNGEKVITQVITKQKSDRSRTSDIVLNSSKRQKEDNSLKIIELNQDQKSNQAQQQQQIFEENEIKINSQKQIQNQNKNQKNQNIKNSSLKDSKSSKLNNDSKISNENKKDNIVFRNEGLFGGISEFKIKRVVQSQSTNTSPLKKVDSRLKEDKEDESKSILDFIKQKVIKQNLFKESK</sequence>
<dbReference type="KEGG" id="tet:TTHERM_00077020"/>
<feature type="transmembrane region" description="Helical" evidence="3">
    <location>
        <begin position="1545"/>
        <end position="1562"/>
    </location>
</feature>
<feature type="compositionally biased region" description="Low complexity" evidence="2">
    <location>
        <begin position="2048"/>
        <end position="2064"/>
    </location>
</feature>